<dbReference type="RefSeq" id="WP_290363144.1">
    <property type="nucleotide sequence ID" value="NZ_JAUFQU010000001.1"/>
</dbReference>
<sequence>MKTKLILTFFVVFVLYFDCFSQKSPSFRPTLWVYNHQKVNDTTTALSTLNFHTHINASGADIWSSSKKINNSNHLFLVYKSEKGKEEYLISILGENNSLFLDGKNQVINDSIKLSGYNEAFGELADISFSNIENGRFWMNADLKNTNLYELILVNGSGYDNANEIRTYLSLKYGIDLIDYKKYVYKDKRLWEGTQKAFNHAIFGIGYASYFNLWQEKSIHSKDQDLMVSFSDPEKIFGRDGSFVLLGNNKKEFAFDKKTKRSKKIWLARTAIQNVEVNLAFPEKLLQGKELSDYELIVQRDGKETVFEAVLQDGHIAFKNIPLIADTDHFFQFRIRETELQVTYQADCRATDLLLKNNNKLRDFSLLVTDDKKQVVLSTNQYKENYTLPTEQTAFYDVSIGYNSKKLQRRIPAASAMLKQSSLKEYYILEQEPVSINLNTEASNKATLNYQWLKNGKEIGTGTTIQLTEEGTYELITYQSADCFVKQSFSVFQQNSKEVWAIYPNPATDTDEVYVRFDLPDTALVEIAIYEINGKLIHKKALGNIQQQTHSLGRFSTGTYIVVAYINKELQIKKIRIK</sequence>
<dbReference type="Pfam" id="PF18962">
    <property type="entry name" value="Por_Secre_tail"/>
    <property type="match status" value="1"/>
</dbReference>
<dbReference type="InterPro" id="IPR058515">
    <property type="entry name" value="DUF8202"/>
</dbReference>
<evidence type="ECO:0000313" key="5">
    <source>
        <dbReference type="Proteomes" id="UP001242368"/>
    </source>
</evidence>
<keyword evidence="5" id="KW-1185">Reference proteome</keyword>
<protein>
    <submittedName>
        <fullName evidence="4">T9SS type A sorting domain-containing protein</fullName>
    </submittedName>
</protein>
<accession>A0ABT8CTL8</accession>
<dbReference type="NCBIfam" id="TIGR04183">
    <property type="entry name" value="Por_Secre_tail"/>
    <property type="match status" value="1"/>
</dbReference>
<proteinExistence type="predicted"/>
<dbReference type="Proteomes" id="UP001242368">
    <property type="component" value="Unassembled WGS sequence"/>
</dbReference>
<dbReference type="InterPro" id="IPR026444">
    <property type="entry name" value="Secre_tail"/>
</dbReference>
<evidence type="ECO:0000259" key="3">
    <source>
        <dbReference type="Pfam" id="PF26628"/>
    </source>
</evidence>
<organism evidence="4 5">
    <name type="scientific">Paenimyroides ceti</name>
    <dbReference type="NCBI Taxonomy" id="395087"/>
    <lineage>
        <taxon>Bacteria</taxon>
        <taxon>Pseudomonadati</taxon>
        <taxon>Bacteroidota</taxon>
        <taxon>Flavobacteriia</taxon>
        <taxon>Flavobacteriales</taxon>
        <taxon>Flavobacteriaceae</taxon>
        <taxon>Paenimyroides</taxon>
    </lineage>
</organism>
<keyword evidence="1" id="KW-0732">Signal</keyword>
<evidence type="ECO:0000259" key="2">
    <source>
        <dbReference type="Pfam" id="PF18962"/>
    </source>
</evidence>
<name>A0ABT8CTL8_9FLAO</name>
<gene>
    <name evidence="4" type="ORF">QW060_08155</name>
</gene>
<reference evidence="5" key="1">
    <citation type="journal article" date="2019" name="Int. J. Syst. Evol. Microbiol.">
        <title>The Global Catalogue of Microorganisms (GCM) 10K type strain sequencing project: providing services to taxonomists for standard genome sequencing and annotation.</title>
        <authorList>
            <consortium name="The Broad Institute Genomics Platform"/>
            <consortium name="The Broad Institute Genome Sequencing Center for Infectious Disease"/>
            <person name="Wu L."/>
            <person name="Ma J."/>
        </authorList>
    </citation>
    <scope>NUCLEOTIDE SEQUENCE [LARGE SCALE GENOMIC DNA]</scope>
    <source>
        <strain evidence="5">CECT 7184</strain>
    </source>
</reference>
<dbReference type="Pfam" id="PF26628">
    <property type="entry name" value="DUF8202"/>
    <property type="match status" value="1"/>
</dbReference>
<feature type="domain" description="Secretion system C-terminal sorting" evidence="2">
    <location>
        <begin position="502"/>
        <end position="577"/>
    </location>
</feature>
<evidence type="ECO:0000313" key="4">
    <source>
        <dbReference type="EMBL" id="MDN3707106.1"/>
    </source>
</evidence>
<comment type="caution">
    <text evidence="4">The sequence shown here is derived from an EMBL/GenBank/DDBJ whole genome shotgun (WGS) entry which is preliminary data.</text>
</comment>
<dbReference type="EMBL" id="JAUFQU010000001">
    <property type="protein sequence ID" value="MDN3707106.1"/>
    <property type="molecule type" value="Genomic_DNA"/>
</dbReference>
<evidence type="ECO:0000256" key="1">
    <source>
        <dbReference type="ARBA" id="ARBA00022729"/>
    </source>
</evidence>
<feature type="domain" description="DUF8202" evidence="3">
    <location>
        <begin position="163"/>
        <end position="303"/>
    </location>
</feature>